<dbReference type="SMART" id="SM00248">
    <property type="entry name" value="ANK"/>
    <property type="match status" value="5"/>
</dbReference>
<keyword evidence="5" id="KW-1133">Transmembrane helix</keyword>
<sequence length="527" mass="57368">MKIQMRFVLGTVVAGTCNRRFPLQPECADPYPSGTGNVCSGVSLLMLLTACSGHKWARDAANSVDIGLWSLSGIGVRYKLSKEGANIDSSDVAESPLALYSRFCSLSAVASSDPWCLSDAAATRVFVVLALLAAIISFVLSMMVAFSIKIPTWNGEGKEASLIVPVMCSLFETLALIPAVVLWQRMVNVYNGQCLKAMKITTFTCISSGSTHYLAIVVIPLTAATYALWRLSHSYYEAKRNGRIADGFTLAAKTDNVDEILSGIANKIDIDAVGSDGRNALHWACTLHRTSICHILLKKGASISMKDRDGWTPLHWASRVGNLDIVRLLAKYGANLNVQDRWGTTPLMLTIVGESKVAAETLIELGAVVDSRNVFGQTPLMLCAEGGTTLHQLGMVFLNAGSNLTKQDAQGMTALHYAAANGNVNLLMNMLQQCDTELVDKPNKVSAINRRKAFYHRLTRVCKQFGETLSYLANFHRQPKVLELVKNWREGNPIVASHDNDDDTDSLDNDSDDADSDYDSDGDDDDD</sequence>
<feature type="compositionally biased region" description="Acidic residues" evidence="4">
    <location>
        <begin position="500"/>
        <end position="527"/>
    </location>
</feature>
<dbReference type="PROSITE" id="PS50088">
    <property type="entry name" value="ANK_REPEAT"/>
    <property type="match status" value="3"/>
</dbReference>
<dbReference type="SUPFAM" id="SSF48403">
    <property type="entry name" value="Ankyrin repeat"/>
    <property type="match status" value="1"/>
</dbReference>
<dbReference type="EMBL" id="MBDO02000013">
    <property type="protein sequence ID" value="RLN68426.1"/>
    <property type="molecule type" value="Genomic_DNA"/>
</dbReference>
<dbReference type="Proteomes" id="UP000277300">
    <property type="component" value="Unassembled WGS sequence"/>
</dbReference>
<feature type="transmembrane region" description="Helical" evidence="5">
    <location>
        <begin position="213"/>
        <end position="231"/>
    </location>
</feature>
<dbReference type="PANTHER" id="PTHR24126:SF14">
    <property type="entry name" value="ANK_REP_REGION DOMAIN-CONTAINING PROTEIN"/>
    <property type="match status" value="1"/>
</dbReference>
<feature type="transmembrane region" description="Helical" evidence="5">
    <location>
        <begin position="160"/>
        <end position="183"/>
    </location>
</feature>
<protein>
    <submittedName>
        <fullName evidence="6">Uncharacterized protein</fullName>
    </submittedName>
</protein>
<dbReference type="Gene3D" id="1.25.40.20">
    <property type="entry name" value="Ankyrin repeat-containing domain"/>
    <property type="match status" value="3"/>
</dbReference>
<dbReference type="AlphaFoldDB" id="A0A3F2S2S2"/>
<proteinExistence type="predicted"/>
<evidence type="ECO:0000256" key="2">
    <source>
        <dbReference type="ARBA" id="ARBA00023043"/>
    </source>
</evidence>
<feature type="repeat" description="ANK" evidence="3">
    <location>
        <begin position="410"/>
        <end position="431"/>
    </location>
</feature>
<keyword evidence="1" id="KW-0677">Repeat</keyword>
<organism evidence="6 7">
    <name type="scientific">Phytophthora kernoviae</name>
    <dbReference type="NCBI Taxonomy" id="325452"/>
    <lineage>
        <taxon>Eukaryota</taxon>
        <taxon>Sar</taxon>
        <taxon>Stramenopiles</taxon>
        <taxon>Oomycota</taxon>
        <taxon>Peronosporomycetes</taxon>
        <taxon>Peronosporales</taxon>
        <taxon>Peronosporaceae</taxon>
        <taxon>Phytophthora</taxon>
    </lineage>
</organism>
<keyword evidence="2 3" id="KW-0040">ANK repeat</keyword>
<dbReference type="Pfam" id="PF13637">
    <property type="entry name" value="Ank_4"/>
    <property type="match status" value="1"/>
</dbReference>
<evidence type="ECO:0000256" key="1">
    <source>
        <dbReference type="ARBA" id="ARBA00022737"/>
    </source>
</evidence>
<evidence type="ECO:0000313" key="6">
    <source>
        <dbReference type="EMBL" id="RLN68426.1"/>
    </source>
</evidence>
<name>A0A3F2S2S2_9STRA</name>
<keyword evidence="5" id="KW-0812">Transmembrane</keyword>
<evidence type="ECO:0000256" key="4">
    <source>
        <dbReference type="SAM" id="MobiDB-lite"/>
    </source>
</evidence>
<dbReference type="InterPro" id="IPR036770">
    <property type="entry name" value="Ankyrin_rpt-contain_sf"/>
</dbReference>
<dbReference type="PROSITE" id="PS50297">
    <property type="entry name" value="ANK_REP_REGION"/>
    <property type="match status" value="3"/>
</dbReference>
<accession>A0A3F2S2S2</accession>
<dbReference type="InterPro" id="IPR002110">
    <property type="entry name" value="Ankyrin_rpt"/>
</dbReference>
<feature type="repeat" description="ANK" evidence="3">
    <location>
        <begin position="309"/>
        <end position="341"/>
    </location>
</feature>
<dbReference type="Pfam" id="PF12796">
    <property type="entry name" value="Ank_2"/>
    <property type="match status" value="1"/>
</dbReference>
<feature type="region of interest" description="Disordered" evidence="4">
    <location>
        <begin position="494"/>
        <end position="527"/>
    </location>
</feature>
<keyword evidence="5" id="KW-0472">Membrane</keyword>
<feature type="repeat" description="ANK" evidence="3">
    <location>
        <begin position="276"/>
        <end position="308"/>
    </location>
</feature>
<gene>
    <name evidence="6" type="ORF">BBP00_00001033</name>
</gene>
<evidence type="ECO:0000313" key="7">
    <source>
        <dbReference type="Proteomes" id="UP000277300"/>
    </source>
</evidence>
<dbReference type="PANTHER" id="PTHR24126">
    <property type="entry name" value="ANKYRIN REPEAT, PH AND SEC7 DOMAIN CONTAINING PROTEIN SECG-RELATED"/>
    <property type="match status" value="1"/>
</dbReference>
<comment type="caution">
    <text evidence="6">The sequence shown here is derived from an EMBL/GenBank/DDBJ whole genome shotgun (WGS) entry which is preliminary data.</text>
</comment>
<evidence type="ECO:0000256" key="3">
    <source>
        <dbReference type="PROSITE-ProRule" id="PRU00023"/>
    </source>
</evidence>
<reference evidence="6 7" key="1">
    <citation type="submission" date="2018-07" db="EMBL/GenBank/DDBJ databases">
        <title>Genome sequencing of oomycete isolates from Chile give support for New Zealand origin for Phytophthora kernoviae and make available the first Nothophytophthora sp. genome.</title>
        <authorList>
            <person name="Studholme D.J."/>
            <person name="Sanfuentes E."/>
            <person name="Panda P."/>
            <person name="Hill R."/>
            <person name="Sambles C."/>
            <person name="Grant M."/>
            <person name="Williams N.M."/>
            <person name="Mcdougal R.L."/>
        </authorList>
    </citation>
    <scope>NUCLEOTIDE SEQUENCE [LARGE SCALE GENOMIC DNA]</scope>
    <source>
        <strain evidence="6">Chile6</strain>
    </source>
</reference>
<dbReference type="OrthoDB" id="20872at2759"/>
<evidence type="ECO:0000256" key="5">
    <source>
        <dbReference type="SAM" id="Phobius"/>
    </source>
</evidence>
<feature type="transmembrane region" description="Helical" evidence="5">
    <location>
        <begin position="125"/>
        <end position="148"/>
    </location>
</feature>